<evidence type="ECO:0000256" key="1">
    <source>
        <dbReference type="SAM" id="Phobius"/>
    </source>
</evidence>
<dbReference type="OrthoDB" id="1905191at2"/>
<evidence type="ECO:0000313" key="3">
    <source>
        <dbReference type="Proteomes" id="UP000019102"/>
    </source>
</evidence>
<comment type="caution">
    <text evidence="2">The sequence shown here is derived from an EMBL/GenBank/DDBJ whole genome shotgun (WGS) entry which is preliminary data.</text>
</comment>
<feature type="transmembrane region" description="Helical" evidence="1">
    <location>
        <begin position="6"/>
        <end position="23"/>
    </location>
</feature>
<evidence type="ECO:0000313" key="2">
    <source>
        <dbReference type="EMBL" id="GAE95285.1"/>
    </source>
</evidence>
<dbReference type="STRING" id="1298598.JCM21714_4505"/>
<accession>W4VPH8</accession>
<dbReference type="eggNOG" id="ENOG5033DBJ">
    <property type="taxonomic scope" value="Bacteria"/>
</dbReference>
<dbReference type="RefSeq" id="WP_035726085.1">
    <property type="nucleotide sequence ID" value="NZ_BAVS01000047.1"/>
</dbReference>
<sequence length="307" mass="35690">MKKILWSGLAFVIISWIGNYLYFESKQIQQPIFLTHYYEEIYYEDLQLTFFYLTNKKDPVDVQYVEIDGMEIYPMSNQGFTIWHENVPQVQYEQAFRHQYLKSVTIQFPFTEMAFINEQKQAWSFSSMDVYFNDQTMVTTDIGEVVIQPSIQGNDILQTQSSGGSSNGQSFTTMTAEQALTITDITLPFENVADEIEMKLDNHPVKITPQDRKNATEIVDPLQENWQGTSRDRVNKDLFPLDLAENDSVRLTTRINPERRSYFEFGIYLNGITVDGKPFKSAALIIDRPYLKQGDINEIIEERQESP</sequence>
<name>W4VPH8_9BACI</name>
<reference evidence="2 3" key="1">
    <citation type="journal article" date="2014" name="Genome Announc.">
        <title>Draft Genome Sequence of the Boron-Tolerant and Moderately Halotolerant Bacterium Gracilibacillus boraciitolerans JCM 21714T.</title>
        <authorList>
            <person name="Ahmed I."/>
            <person name="Oshima K."/>
            <person name="Suda W."/>
            <person name="Kitamura K."/>
            <person name="Iida T."/>
            <person name="Ohmori Y."/>
            <person name="Fujiwara T."/>
            <person name="Hattori M."/>
            <person name="Ohkuma M."/>
        </authorList>
    </citation>
    <scope>NUCLEOTIDE SEQUENCE [LARGE SCALE GENOMIC DNA]</scope>
    <source>
        <strain evidence="2 3">JCM 21714</strain>
    </source>
</reference>
<keyword evidence="3" id="KW-1185">Reference proteome</keyword>
<protein>
    <submittedName>
        <fullName evidence="2">Uncharacterized protein</fullName>
    </submittedName>
</protein>
<gene>
    <name evidence="2" type="ORF">JCM21714_4505</name>
</gene>
<keyword evidence="1" id="KW-0472">Membrane</keyword>
<keyword evidence="1" id="KW-0812">Transmembrane</keyword>
<organism evidence="2 3">
    <name type="scientific">Gracilibacillus boraciitolerans JCM 21714</name>
    <dbReference type="NCBI Taxonomy" id="1298598"/>
    <lineage>
        <taxon>Bacteria</taxon>
        <taxon>Bacillati</taxon>
        <taxon>Bacillota</taxon>
        <taxon>Bacilli</taxon>
        <taxon>Bacillales</taxon>
        <taxon>Bacillaceae</taxon>
        <taxon>Gracilibacillus</taxon>
    </lineage>
</organism>
<dbReference type="EMBL" id="BAVS01000047">
    <property type="protein sequence ID" value="GAE95285.1"/>
    <property type="molecule type" value="Genomic_DNA"/>
</dbReference>
<proteinExistence type="predicted"/>
<dbReference type="AlphaFoldDB" id="W4VPH8"/>
<dbReference type="Proteomes" id="UP000019102">
    <property type="component" value="Unassembled WGS sequence"/>
</dbReference>
<keyword evidence="1" id="KW-1133">Transmembrane helix</keyword>